<sequence>MIEIVEIEISFDYVKTEHVHISEKYAVWDWDKDEYIPYRAVVLEHTHYIKDNKIKSKEIY</sequence>
<dbReference type="AlphaFoldDB" id="A0A0F9TBS4"/>
<dbReference type="EMBL" id="LAZR01001792">
    <property type="protein sequence ID" value="KKN38948.1"/>
    <property type="molecule type" value="Genomic_DNA"/>
</dbReference>
<evidence type="ECO:0000313" key="1">
    <source>
        <dbReference type="EMBL" id="KKN38948.1"/>
    </source>
</evidence>
<organism evidence="1">
    <name type="scientific">marine sediment metagenome</name>
    <dbReference type="NCBI Taxonomy" id="412755"/>
    <lineage>
        <taxon>unclassified sequences</taxon>
        <taxon>metagenomes</taxon>
        <taxon>ecological metagenomes</taxon>
    </lineage>
</organism>
<comment type="caution">
    <text evidence="1">The sequence shown here is derived from an EMBL/GenBank/DDBJ whole genome shotgun (WGS) entry which is preliminary data.</text>
</comment>
<name>A0A0F9TBS4_9ZZZZ</name>
<gene>
    <name evidence="1" type="ORF">LCGC14_0748220</name>
</gene>
<proteinExistence type="predicted"/>
<protein>
    <submittedName>
        <fullName evidence="1">Uncharacterized protein</fullName>
    </submittedName>
</protein>
<reference evidence="1" key="1">
    <citation type="journal article" date="2015" name="Nature">
        <title>Complex archaea that bridge the gap between prokaryotes and eukaryotes.</title>
        <authorList>
            <person name="Spang A."/>
            <person name="Saw J.H."/>
            <person name="Jorgensen S.L."/>
            <person name="Zaremba-Niedzwiedzka K."/>
            <person name="Martijn J."/>
            <person name="Lind A.E."/>
            <person name="van Eijk R."/>
            <person name="Schleper C."/>
            <person name="Guy L."/>
            <person name="Ettema T.J."/>
        </authorList>
    </citation>
    <scope>NUCLEOTIDE SEQUENCE</scope>
</reference>
<accession>A0A0F9TBS4</accession>